<evidence type="ECO:0008006" key="3">
    <source>
        <dbReference type="Google" id="ProtNLM"/>
    </source>
</evidence>
<protein>
    <recommendedName>
        <fullName evidence="3">Alginate export domain-containing protein</fullName>
    </recommendedName>
</protein>
<sequence length="407" mass="45102">MVKSLLFISLITLPCSAGTPAADIPEPTPPWLSFSLESRLRYEMRNEQGLDNSHALTLRARPGLQIGRDTGFSAFIQSEHTLALIDDYQVGTPQSARFDPYVPGNTVIGDPENNELNQLYLQYHSDSLLLRAGRQRLILDNASMIGNVGWRQNEQTLDAALVSYTSGPLTVQYAYANRVNRIFGNDATGAVQALEGDVHLLNAAWKIGKHSVHGYIYLMDFSEQQFARASNNTYGAFTDLNFDHGSYHLEVAAQNESGQQPDYTALYGHVNFSKKSGDYTFVTGVEYLEQDFVTPLATVHAFNGFADVFINDRLGLTGGPAQWNGLTDVYAGISTQAPYDIKLSATAHAFFDDELDDFYGWEIDAVAVKQIAENTKLIAKFAQFFANDDTAFANDVSQFSLQLDFTY</sequence>
<feature type="signal peptide" evidence="1">
    <location>
        <begin position="1"/>
        <end position="17"/>
    </location>
</feature>
<proteinExistence type="predicted"/>
<gene>
    <name evidence="2" type="ORF">NT6N_19920</name>
</gene>
<evidence type="ECO:0000313" key="2">
    <source>
        <dbReference type="EMBL" id="BDS06952.1"/>
    </source>
</evidence>
<evidence type="ECO:0000256" key="1">
    <source>
        <dbReference type="SAM" id="SignalP"/>
    </source>
</evidence>
<dbReference type="SUPFAM" id="SSF56935">
    <property type="entry name" value="Porins"/>
    <property type="match status" value="1"/>
</dbReference>
<dbReference type="KEGG" id="osu:NT6N_19920"/>
<dbReference type="EMBL" id="AP026866">
    <property type="protein sequence ID" value="BDS06952.1"/>
    <property type="molecule type" value="Genomic_DNA"/>
</dbReference>
<reference evidence="2" key="1">
    <citation type="submission" date="2024-07" db="EMBL/GenBank/DDBJ databases">
        <title>Complete genome sequence of Verrucomicrobiaceae bacterium NT6N.</title>
        <authorList>
            <person name="Huang C."/>
            <person name="Takami H."/>
            <person name="Hamasaki K."/>
        </authorList>
    </citation>
    <scope>NUCLEOTIDE SEQUENCE</scope>
    <source>
        <strain evidence="2">NT6N</strain>
    </source>
</reference>
<dbReference type="AlphaFoldDB" id="A0AAT9FLG7"/>
<feature type="chain" id="PRO_5043636142" description="Alginate export domain-containing protein" evidence="1">
    <location>
        <begin position="18"/>
        <end position="407"/>
    </location>
</feature>
<keyword evidence="1" id="KW-0732">Signal</keyword>
<accession>A0AAT9FLG7</accession>
<name>A0AAT9FLG7_9BACT</name>
<organism evidence="2">
    <name type="scientific">Oceaniferula spumae</name>
    <dbReference type="NCBI Taxonomy" id="2979115"/>
    <lineage>
        <taxon>Bacteria</taxon>
        <taxon>Pseudomonadati</taxon>
        <taxon>Verrucomicrobiota</taxon>
        <taxon>Verrucomicrobiia</taxon>
        <taxon>Verrucomicrobiales</taxon>
        <taxon>Verrucomicrobiaceae</taxon>
        <taxon>Oceaniferula</taxon>
    </lineage>
</organism>